<dbReference type="Proteomes" id="UP000054532">
    <property type="component" value="Unassembled WGS sequence"/>
</dbReference>
<dbReference type="VEuPathDB" id="FungiDB:PPTG_19511"/>
<evidence type="ECO:0000313" key="1">
    <source>
        <dbReference type="EMBL" id="ETM53918.1"/>
    </source>
</evidence>
<reference evidence="1" key="1">
    <citation type="submission" date="2013-11" db="EMBL/GenBank/DDBJ databases">
        <title>The Genome Sequence of Phytophthora parasitica IAC_01/95.</title>
        <authorList>
            <consortium name="The Broad Institute Genomics Platform"/>
            <person name="Russ C."/>
            <person name="Tyler B."/>
            <person name="Panabieres F."/>
            <person name="Shan W."/>
            <person name="Tripathy S."/>
            <person name="Grunwald N."/>
            <person name="Machado M."/>
            <person name="Johnson C.S."/>
            <person name="Arredondo F."/>
            <person name="Hong C."/>
            <person name="Coffey M."/>
            <person name="Young S.K."/>
            <person name="Zeng Q."/>
            <person name="Gargeya S."/>
            <person name="Fitzgerald M."/>
            <person name="Abouelleil A."/>
            <person name="Alvarado L."/>
            <person name="Chapman S.B."/>
            <person name="Gainer-Dewar J."/>
            <person name="Goldberg J."/>
            <person name="Griggs A."/>
            <person name="Gujja S."/>
            <person name="Hansen M."/>
            <person name="Howarth C."/>
            <person name="Imamovic A."/>
            <person name="Ireland A."/>
            <person name="Larimer J."/>
            <person name="McCowan C."/>
            <person name="Murphy C."/>
            <person name="Pearson M."/>
            <person name="Poon T.W."/>
            <person name="Priest M."/>
            <person name="Roberts A."/>
            <person name="Saif S."/>
            <person name="Shea T."/>
            <person name="Sykes S."/>
            <person name="Wortman J."/>
            <person name="Nusbaum C."/>
            <person name="Birren B."/>
        </authorList>
    </citation>
    <scope>NUCLEOTIDE SEQUENCE [LARGE SCALE GENOMIC DNA]</scope>
    <source>
        <strain evidence="1">IAC_01/95</strain>
    </source>
</reference>
<accession>W2P112</accession>
<sequence>MKEDPNKILLVKLATRYQDEKSLTQMLLPTQKDINTRSTAYNLLQAQMEQWKISRKTAEEVVTLLKLTEDGSNFLNSPVLRAWVSLVEKLKEDPYELMFSKLMKFYNAHKLALLLRWSSVLDITGTTSKLEEFQCKFWKESGKSADNIFERLRLNQKSDGFLNSPVSQSYSDEGLAKMLIAAKKDSSTTYIAERLEDVHLQYFQENGKTTEDVLKFLRLDEEDKAMFLILQKKYGNKRLAEMASQAEDGTFSTWSSYVTKLNNSKEEPNDLAIIVYLERPFGGFGLARMLDRSQQSPNRQVQEDAEKLQTLQLKHWMNHHSDTIRMLNYGNMLDETDARISIVYKKFFQAKNKK</sequence>
<gene>
    <name evidence="1" type="ORF">L914_02645</name>
</gene>
<organism evidence="1">
    <name type="scientific">Phytophthora nicotianae</name>
    <name type="common">Potato buckeye rot agent</name>
    <name type="synonym">Phytophthora parasitica</name>
    <dbReference type="NCBI Taxonomy" id="4792"/>
    <lineage>
        <taxon>Eukaryota</taxon>
        <taxon>Sar</taxon>
        <taxon>Stramenopiles</taxon>
        <taxon>Oomycota</taxon>
        <taxon>Peronosporomycetes</taxon>
        <taxon>Peronosporales</taxon>
        <taxon>Peronosporaceae</taxon>
        <taxon>Phytophthora</taxon>
    </lineage>
</organism>
<protein>
    <recommendedName>
        <fullName evidence="2">RxLR effector protein</fullName>
    </recommendedName>
</protein>
<evidence type="ECO:0008006" key="2">
    <source>
        <dbReference type="Google" id="ProtNLM"/>
    </source>
</evidence>
<name>W2P112_PHYNI</name>
<dbReference type="AlphaFoldDB" id="W2P112"/>
<proteinExistence type="predicted"/>
<dbReference type="EMBL" id="KI691143">
    <property type="protein sequence ID" value="ETM53918.1"/>
    <property type="molecule type" value="Genomic_DNA"/>
</dbReference>